<protein>
    <submittedName>
        <fullName evidence="1">Uncharacterized protein</fullName>
    </submittedName>
</protein>
<organism evidence="1 2">
    <name type="scientific">Paracoccus caeni</name>
    <dbReference type="NCBI Taxonomy" id="657651"/>
    <lineage>
        <taxon>Bacteria</taxon>
        <taxon>Pseudomonadati</taxon>
        <taxon>Pseudomonadota</taxon>
        <taxon>Alphaproteobacteria</taxon>
        <taxon>Rhodobacterales</taxon>
        <taxon>Paracoccaceae</taxon>
        <taxon>Paracoccus</taxon>
    </lineage>
</organism>
<dbReference type="AlphaFoldDB" id="A0A934SGM6"/>
<comment type="caution">
    <text evidence="1">The sequence shown here is derived from an EMBL/GenBank/DDBJ whole genome shotgun (WGS) entry which is preliminary data.</text>
</comment>
<dbReference type="Proteomes" id="UP000640485">
    <property type="component" value="Unassembled WGS sequence"/>
</dbReference>
<reference evidence="1" key="1">
    <citation type="submission" date="2021-01" db="EMBL/GenBank/DDBJ databases">
        <title>Paracoccus amoyensis sp. nov., isolated from the surface seawater along the coast of Xiamen Island, China.</title>
        <authorList>
            <person name="Lyu L."/>
        </authorList>
    </citation>
    <scope>NUCLEOTIDE SEQUENCE</scope>
    <source>
        <strain evidence="1">MJ17</strain>
    </source>
</reference>
<gene>
    <name evidence="1" type="ORF">JJJ17_03805</name>
</gene>
<sequence length="192" mass="20892">MPLEAVGLGDTLARMCTNEALRKAIERRSDEIEDIDQQERALLSPPIPGAIPVPHRYAVAAFVAAWHQEQAIAQRYQSILAAREDADAAFLKAVRIWSRSLGRSNEPVSEDAPDEGGSWLGAAASYSRALLGGTPQIAQHGYWLNSDEREEIGQIASIVILRVRLVAGLRQCVLAAQELPGEFSGKGRSHDV</sequence>
<keyword evidence="2" id="KW-1185">Reference proteome</keyword>
<name>A0A934SGM6_9RHOB</name>
<evidence type="ECO:0000313" key="2">
    <source>
        <dbReference type="Proteomes" id="UP000640485"/>
    </source>
</evidence>
<accession>A0A934SGM6</accession>
<dbReference type="RefSeq" id="WP_200683902.1">
    <property type="nucleotide sequence ID" value="NZ_JAEPRQ010000001.1"/>
</dbReference>
<dbReference type="EMBL" id="JAEPRQ010000001">
    <property type="protein sequence ID" value="MBK4215047.1"/>
    <property type="molecule type" value="Genomic_DNA"/>
</dbReference>
<proteinExistence type="predicted"/>
<evidence type="ECO:0000313" key="1">
    <source>
        <dbReference type="EMBL" id="MBK4215047.1"/>
    </source>
</evidence>